<dbReference type="OrthoDB" id="205198at2759"/>
<reference evidence="4" key="1">
    <citation type="submission" date="2025-08" db="UniProtKB">
        <authorList>
            <consortium name="RefSeq"/>
        </authorList>
    </citation>
    <scope>IDENTIFICATION</scope>
</reference>
<dbReference type="PROSITE" id="PS50838">
    <property type="entry name" value="MAGE"/>
    <property type="match status" value="1"/>
</dbReference>
<dbReference type="SMART" id="SM01373">
    <property type="entry name" value="MAGE"/>
    <property type="match status" value="1"/>
</dbReference>
<dbReference type="InterPro" id="IPR041899">
    <property type="entry name" value="MAGE_WH2"/>
</dbReference>
<dbReference type="GO" id="GO:0000122">
    <property type="term" value="P:negative regulation of transcription by RNA polymerase II"/>
    <property type="evidence" value="ECO:0007669"/>
    <property type="project" value="TreeGrafter"/>
</dbReference>
<evidence type="ECO:0000313" key="4">
    <source>
        <dbReference type="RefSeq" id="XP_008052767.1"/>
    </source>
</evidence>
<dbReference type="PANTHER" id="PTHR11736:SF152">
    <property type="entry name" value="MELANOMA-ASSOCIATED ANTIGEN B2"/>
    <property type="match status" value="1"/>
</dbReference>
<dbReference type="Gene3D" id="1.10.10.1210">
    <property type="entry name" value="MAGE homology domain, winged helix WH2 motif"/>
    <property type="match status" value="1"/>
</dbReference>
<dbReference type="AlphaFoldDB" id="A0A1U7TIG6"/>
<accession>A0A1U7TIG6</accession>
<dbReference type="GeneID" id="103256806"/>
<dbReference type="FunFam" id="1.10.10.1200:FF:000007">
    <property type="entry name" value="Melanoma-associated antigen C2"/>
    <property type="match status" value="1"/>
</dbReference>
<dbReference type="GO" id="GO:0005634">
    <property type="term" value="C:nucleus"/>
    <property type="evidence" value="ECO:0007669"/>
    <property type="project" value="TreeGrafter"/>
</dbReference>
<dbReference type="Pfam" id="PF12440">
    <property type="entry name" value="MAGE_N"/>
    <property type="match status" value="1"/>
</dbReference>
<feature type="compositionally biased region" description="Low complexity" evidence="1">
    <location>
        <begin position="58"/>
        <end position="74"/>
    </location>
</feature>
<name>A0A1U7TIG6_CARSF</name>
<dbReference type="Gene3D" id="1.10.10.1200">
    <property type="entry name" value="MAGE homology domain, winged helix WH1 motif"/>
    <property type="match status" value="1"/>
</dbReference>
<dbReference type="InterPro" id="IPR041898">
    <property type="entry name" value="MAGE_WH1"/>
</dbReference>
<dbReference type="Pfam" id="PF01454">
    <property type="entry name" value="MAGE"/>
    <property type="match status" value="1"/>
</dbReference>
<gene>
    <name evidence="4" type="primary">LOC103256806</name>
</gene>
<evidence type="ECO:0000256" key="1">
    <source>
        <dbReference type="SAM" id="MobiDB-lite"/>
    </source>
</evidence>
<protein>
    <submittedName>
        <fullName evidence="4">Melanoma-associated antigen B2-like</fullName>
    </submittedName>
</protein>
<organism evidence="3 4">
    <name type="scientific">Carlito syrichta</name>
    <name type="common">Philippine tarsier</name>
    <name type="synonym">Tarsius syrichta</name>
    <dbReference type="NCBI Taxonomy" id="1868482"/>
    <lineage>
        <taxon>Eukaryota</taxon>
        <taxon>Metazoa</taxon>
        <taxon>Chordata</taxon>
        <taxon>Craniata</taxon>
        <taxon>Vertebrata</taxon>
        <taxon>Euteleostomi</taxon>
        <taxon>Mammalia</taxon>
        <taxon>Eutheria</taxon>
        <taxon>Euarchontoglires</taxon>
        <taxon>Primates</taxon>
        <taxon>Haplorrhini</taxon>
        <taxon>Tarsiiformes</taxon>
        <taxon>Tarsiidae</taxon>
        <taxon>Carlito</taxon>
    </lineage>
</organism>
<proteinExistence type="predicted"/>
<dbReference type="InterPro" id="IPR021072">
    <property type="entry name" value="MAGE_N"/>
</dbReference>
<sequence length="344" mass="38499">MPRGQKSKLRAREKRNKDRDENSGLQVAQATAAEEEESPSSSSPDFEGAVSSSPAAGTPQKPQRAPPTTTAAAAVSYTKSQKGAKKQGEENKNSSEASTSSESSRKESITKRVGMLVQLLVFKYKIKEPITKGEMLRLVNKRYREHFPEIFRRASELMELQFGLGLEKVNPSGNTYTFVIKLDFTEVESLRGEWGFPKNGLLMPLLGVIFLNGNRASEKEIWEFLNMLGIYDGKKHFIYGEPRKLITQDMVQEGYLEYQQVPNSNPPRFQFLWGPRAFAESSKMQVLEFLAKVNDTTPSSFPSHYEEALKEEEERARARDAAKSGITAKARACSKAKSTSCSHP</sequence>
<dbReference type="PANTHER" id="PTHR11736">
    <property type="entry name" value="MELANOMA-ASSOCIATED ANTIGEN MAGE ANTIGEN"/>
    <property type="match status" value="1"/>
</dbReference>
<feature type="region of interest" description="Disordered" evidence="1">
    <location>
        <begin position="1"/>
        <end position="108"/>
    </location>
</feature>
<dbReference type="InterPro" id="IPR002190">
    <property type="entry name" value="MHD_dom"/>
</dbReference>
<dbReference type="KEGG" id="csyr:103256806"/>
<keyword evidence="3" id="KW-1185">Reference proteome</keyword>
<dbReference type="RefSeq" id="XP_008052767.1">
    <property type="nucleotide sequence ID" value="XM_008054576.1"/>
</dbReference>
<dbReference type="SMART" id="SM01392">
    <property type="entry name" value="MAGE_N"/>
    <property type="match status" value="1"/>
</dbReference>
<dbReference type="FunFam" id="1.10.10.1210:FF:000001">
    <property type="entry name" value="melanoma-associated antigen D1"/>
    <property type="match status" value="1"/>
</dbReference>
<feature type="region of interest" description="Disordered" evidence="1">
    <location>
        <begin position="298"/>
        <end position="344"/>
    </location>
</feature>
<dbReference type="Proteomes" id="UP000189704">
    <property type="component" value="Unplaced"/>
</dbReference>
<evidence type="ECO:0000259" key="2">
    <source>
        <dbReference type="PROSITE" id="PS50838"/>
    </source>
</evidence>
<feature type="domain" description="MAGE" evidence="2">
    <location>
        <begin position="109"/>
        <end position="308"/>
    </location>
</feature>
<feature type="compositionally biased region" description="Basic and acidic residues" evidence="1">
    <location>
        <begin position="304"/>
        <end position="322"/>
    </location>
</feature>
<dbReference type="InterPro" id="IPR037445">
    <property type="entry name" value="MAGE"/>
</dbReference>
<evidence type="ECO:0000313" key="3">
    <source>
        <dbReference type="Proteomes" id="UP000189704"/>
    </source>
</evidence>
<feature type="compositionally biased region" description="Basic residues" evidence="1">
    <location>
        <begin position="1"/>
        <end position="14"/>
    </location>
</feature>